<dbReference type="EMBL" id="CP000804">
    <property type="protein sequence ID" value="ABU58367.1"/>
    <property type="molecule type" value="Genomic_DNA"/>
</dbReference>
<dbReference type="InterPro" id="IPR033753">
    <property type="entry name" value="GCV_H/Fam206"/>
</dbReference>
<dbReference type="Proteomes" id="UP000000263">
    <property type="component" value="Chromosome"/>
</dbReference>
<dbReference type="PANTHER" id="PTHR11715:SF3">
    <property type="entry name" value="GLYCINE CLEAVAGE SYSTEM H PROTEIN-RELATED"/>
    <property type="match status" value="1"/>
</dbReference>
<name>A7NLI4_ROSCS</name>
<evidence type="ECO:0000256" key="3">
    <source>
        <dbReference type="HAMAP-Rule" id="MF_00272"/>
    </source>
</evidence>
<dbReference type="AlphaFoldDB" id="A7NLI4"/>
<proteinExistence type="inferred from homology"/>
<comment type="function">
    <text evidence="3">The glycine cleavage system catalyzes the degradation of glycine. The H protein shuttles the methylamine group of glycine from the P protein to the T protein.</text>
</comment>
<evidence type="ECO:0000259" key="5">
    <source>
        <dbReference type="PROSITE" id="PS50968"/>
    </source>
</evidence>
<organism evidence="6 7">
    <name type="scientific">Roseiflexus castenholzii (strain DSM 13941 / HLO8)</name>
    <dbReference type="NCBI Taxonomy" id="383372"/>
    <lineage>
        <taxon>Bacteria</taxon>
        <taxon>Bacillati</taxon>
        <taxon>Chloroflexota</taxon>
        <taxon>Chloroflexia</taxon>
        <taxon>Chloroflexales</taxon>
        <taxon>Roseiflexineae</taxon>
        <taxon>Roseiflexaceae</taxon>
        <taxon>Roseiflexus</taxon>
    </lineage>
</organism>
<reference evidence="6 7" key="1">
    <citation type="submission" date="2007-08" db="EMBL/GenBank/DDBJ databases">
        <title>Complete sequence of Roseiflexus castenholzii DSM 13941.</title>
        <authorList>
            <consortium name="US DOE Joint Genome Institute"/>
            <person name="Copeland A."/>
            <person name="Lucas S."/>
            <person name="Lapidus A."/>
            <person name="Barry K."/>
            <person name="Glavina del Rio T."/>
            <person name="Dalin E."/>
            <person name="Tice H."/>
            <person name="Pitluck S."/>
            <person name="Thompson L.S."/>
            <person name="Brettin T."/>
            <person name="Bruce D."/>
            <person name="Detter J.C."/>
            <person name="Han C."/>
            <person name="Tapia R."/>
            <person name="Schmutz J."/>
            <person name="Larimer F."/>
            <person name="Land M."/>
            <person name="Hauser L."/>
            <person name="Kyrpides N."/>
            <person name="Mikhailova N."/>
            <person name="Bryant D.A."/>
            <person name="Hanada S."/>
            <person name="Tsukatani Y."/>
            <person name="Richardson P."/>
        </authorList>
    </citation>
    <scope>NUCLEOTIDE SEQUENCE [LARGE SCALE GENOMIC DNA]</scope>
    <source>
        <strain evidence="7">DSM 13941 / HLO8</strain>
    </source>
</reference>
<dbReference type="CDD" id="cd06848">
    <property type="entry name" value="GCS_H"/>
    <property type="match status" value="1"/>
</dbReference>
<dbReference type="GO" id="GO:0019464">
    <property type="term" value="P:glycine decarboxylation via glycine cleavage system"/>
    <property type="evidence" value="ECO:0007669"/>
    <property type="project" value="UniProtKB-UniRule"/>
</dbReference>
<gene>
    <name evidence="3" type="primary">gcvH</name>
    <name evidence="6" type="ordered locus">Rcas_2284</name>
</gene>
<accession>A7NLI4</accession>
<dbReference type="eggNOG" id="COG0509">
    <property type="taxonomic scope" value="Bacteria"/>
</dbReference>
<dbReference type="GO" id="GO:0009249">
    <property type="term" value="P:protein lipoylation"/>
    <property type="evidence" value="ECO:0007669"/>
    <property type="project" value="TreeGrafter"/>
</dbReference>
<comment type="similarity">
    <text evidence="1 3">Belongs to the GcvH family.</text>
</comment>
<keyword evidence="7" id="KW-1185">Reference proteome</keyword>
<dbReference type="RefSeq" id="WP_012120791.1">
    <property type="nucleotide sequence ID" value="NC_009767.1"/>
</dbReference>
<comment type="cofactor">
    <cofactor evidence="3">
        <name>(R)-lipoate</name>
        <dbReference type="ChEBI" id="CHEBI:83088"/>
    </cofactor>
    <text evidence="3">Binds 1 lipoyl cofactor covalently.</text>
</comment>
<dbReference type="GO" id="GO:0005960">
    <property type="term" value="C:glycine cleavage complex"/>
    <property type="evidence" value="ECO:0007669"/>
    <property type="project" value="InterPro"/>
</dbReference>
<dbReference type="InterPro" id="IPR000089">
    <property type="entry name" value="Biotin_lipoyl"/>
</dbReference>
<dbReference type="InterPro" id="IPR002930">
    <property type="entry name" value="GCV_H"/>
</dbReference>
<protein>
    <recommendedName>
        <fullName evidence="3">Glycine cleavage system H protein</fullName>
    </recommendedName>
</protein>
<dbReference type="OrthoDB" id="9796712at2"/>
<dbReference type="HAMAP" id="MF_00272">
    <property type="entry name" value="GcvH"/>
    <property type="match status" value="1"/>
</dbReference>
<dbReference type="PROSITE" id="PS00189">
    <property type="entry name" value="LIPOYL"/>
    <property type="match status" value="1"/>
</dbReference>
<dbReference type="KEGG" id="rca:Rcas_2284"/>
<evidence type="ECO:0000256" key="4">
    <source>
        <dbReference type="PIRSR" id="PIRSR617453-50"/>
    </source>
</evidence>
<comment type="subunit">
    <text evidence="3">The glycine cleavage system is composed of four proteins: P, T, L and H.</text>
</comment>
<feature type="modified residue" description="N6-lipoyllysine" evidence="3 4">
    <location>
        <position position="65"/>
    </location>
</feature>
<dbReference type="InterPro" id="IPR017453">
    <property type="entry name" value="GCV_H_sub"/>
</dbReference>
<evidence type="ECO:0000256" key="2">
    <source>
        <dbReference type="ARBA" id="ARBA00022823"/>
    </source>
</evidence>
<dbReference type="InterPro" id="IPR003016">
    <property type="entry name" value="2-oxoA_DH_lipoyl-BS"/>
</dbReference>
<sequence>MTFKTLAELQYSKTHEWIRIEGDEATVGITDYAQDALGDVVYVDLPEVGARFEADGVFGAVESVKAASDLYLPVAGEIIAVNEALMNTPELINKDPYGEGWIVKIRVAPGVGALMSAEAYAAFVDSIKH</sequence>
<evidence type="ECO:0000313" key="6">
    <source>
        <dbReference type="EMBL" id="ABU58367.1"/>
    </source>
</evidence>
<dbReference type="Gene3D" id="2.40.50.100">
    <property type="match status" value="1"/>
</dbReference>
<dbReference type="STRING" id="383372.Rcas_2284"/>
<evidence type="ECO:0000313" key="7">
    <source>
        <dbReference type="Proteomes" id="UP000000263"/>
    </source>
</evidence>
<dbReference type="GO" id="GO:0005829">
    <property type="term" value="C:cytosol"/>
    <property type="evidence" value="ECO:0007669"/>
    <property type="project" value="TreeGrafter"/>
</dbReference>
<dbReference type="Pfam" id="PF01597">
    <property type="entry name" value="GCV_H"/>
    <property type="match status" value="1"/>
</dbReference>
<dbReference type="HOGENOM" id="CLU_097408_2_0_0"/>
<evidence type="ECO:0000256" key="1">
    <source>
        <dbReference type="ARBA" id="ARBA00009249"/>
    </source>
</evidence>
<dbReference type="NCBIfam" id="TIGR00527">
    <property type="entry name" value="gcvH"/>
    <property type="match status" value="1"/>
</dbReference>
<dbReference type="PROSITE" id="PS50968">
    <property type="entry name" value="BIOTINYL_LIPOYL"/>
    <property type="match status" value="1"/>
</dbReference>
<dbReference type="SUPFAM" id="SSF51230">
    <property type="entry name" value="Single hybrid motif"/>
    <property type="match status" value="1"/>
</dbReference>
<feature type="domain" description="Lipoyl-binding" evidence="5">
    <location>
        <begin position="24"/>
        <end position="106"/>
    </location>
</feature>
<dbReference type="NCBIfam" id="NF002270">
    <property type="entry name" value="PRK01202.1"/>
    <property type="match status" value="1"/>
</dbReference>
<dbReference type="InterPro" id="IPR011053">
    <property type="entry name" value="Single_hybrid_motif"/>
</dbReference>
<keyword evidence="2 3" id="KW-0450">Lipoyl</keyword>
<dbReference type="PANTHER" id="PTHR11715">
    <property type="entry name" value="GLYCINE CLEAVAGE SYSTEM H PROTEIN"/>
    <property type="match status" value="1"/>
</dbReference>